<accession>A0A560WG01</accession>
<evidence type="ECO:0000256" key="7">
    <source>
        <dbReference type="ARBA" id="ARBA00023065"/>
    </source>
</evidence>
<feature type="transmembrane region" description="Helical" evidence="10">
    <location>
        <begin position="298"/>
        <end position="322"/>
    </location>
</feature>
<comment type="subcellular location">
    <subcellularLocation>
        <location evidence="1">Cell membrane</location>
        <topology evidence="1">Multi-pass membrane protein</topology>
    </subcellularLocation>
</comment>
<evidence type="ECO:0000256" key="1">
    <source>
        <dbReference type="ARBA" id="ARBA00004651"/>
    </source>
</evidence>
<feature type="transmembrane region" description="Helical" evidence="10">
    <location>
        <begin position="398"/>
        <end position="416"/>
    </location>
</feature>
<sequence>MVHAFTEAMPGSYIALVVLIAVLSQLIAWYLKVPSILLLLITGFALGQAIEAPTVIGQDVLYAGVSLTVGIILFEGSLSLKVRQLRDLGQSVMRLCSVSVLIAWPLIALSAWIAGVEPRLAVLIGALLVVTGPTVINPIVRQLRPTRRASTLLRWEGIVVDPIGAVLATLVFQAIVAQGESPIMAALTGLATTLLVGFGLGIGMGWLLKVAMQRHLIPDFLQGVLFLAAALGVFVISNAVAHESGLVTVTVLGVYLANVKGLHLHRVVEFKEHLQVLFVGSLFVLLASLVTLDEIRRVAPQAAILIALLVLVVRPVSIYLGLAGSDSEMKERTLLAFMAPRGIVAAAVVSIFAIEMEHQAQNARQSALSSSGEGASNADALGIRADNLEALAAQAQDLVPLVFLVVVGTVAIYGLGVGRLAERLGLASTSPQGVMFAGSAPWLVEAGEHLAALDVPVKVVSHDFSAIRSARQAGLETYYGHVLSDITSDELDAAGMGHLIAASADDDMNATTARQYSSIFGSGATYQLKRADQENGSEKRTPSASLGGRIAFQPARTFDEMRDLRAEGMRVRRTRLSASFTREDFKRTYGDRAVLLFLVSSEGKVTVATKDTELPDTATHIVALLPERTENSSDRKRAKKKATASAAG</sequence>
<evidence type="ECO:0000256" key="10">
    <source>
        <dbReference type="SAM" id="Phobius"/>
    </source>
</evidence>
<dbReference type="EMBL" id="VIUW01000001">
    <property type="protein sequence ID" value="TWD16609.1"/>
    <property type="molecule type" value="Genomic_DNA"/>
</dbReference>
<evidence type="ECO:0000256" key="2">
    <source>
        <dbReference type="ARBA" id="ARBA00022448"/>
    </source>
</evidence>
<feature type="transmembrane region" description="Helical" evidence="10">
    <location>
        <begin position="334"/>
        <end position="354"/>
    </location>
</feature>
<evidence type="ECO:0000313" key="13">
    <source>
        <dbReference type="Proteomes" id="UP000315628"/>
    </source>
</evidence>
<proteinExistence type="predicted"/>
<feature type="region of interest" description="Disordered" evidence="9">
    <location>
        <begin position="626"/>
        <end position="648"/>
    </location>
</feature>
<evidence type="ECO:0000313" key="12">
    <source>
        <dbReference type="EMBL" id="TWD16609.1"/>
    </source>
</evidence>
<feature type="transmembrane region" description="Helical" evidence="10">
    <location>
        <begin position="274"/>
        <end position="292"/>
    </location>
</feature>
<feature type="transmembrane region" description="Helical" evidence="10">
    <location>
        <begin position="120"/>
        <end position="140"/>
    </location>
</feature>
<keyword evidence="2" id="KW-0813">Transport</keyword>
<keyword evidence="5 10" id="KW-0812">Transmembrane</keyword>
<name>A0A560WG01_9MICO</name>
<dbReference type="AlphaFoldDB" id="A0A560WG01"/>
<evidence type="ECO:0000256" key="5">
    <source>
        <dbReference type="ARBA" id="ARBA00022692"/>
    </source>
</evidence>
<evidence type="ECO:0000256" key="3">
    <source>
        <dbReference type="ARBA" id="ARBA00022449"/>
    </source>
</evidence>
<evidence type="ECO:0000256" key="4">
    <source>
        <dbReference type="ARBA" id="ARBA00022475"/>
    </source>
</evidence>
<evidence type="ECO:0000256" key="6">
    <source>
        <dbReference type="ARBA" id="ARBA00022989"/>
    </source>
</evidence>
<evidence type="ECO:0000256" key="8">
    <source>
        <dbReference type="ARBA" id="ARBA00023136"/>
    </source>
</evidence>
<dbReference type="InterPro" id="IPR006153">
    <property type="entry name" value="Cation/H_exchanger_TM"/>
</dbReference>
<dbReference type="Proteomes" id="UP000315628">
    <property type="component" value="Unassembled WGS sequence"/>
</dbReference>
<dbReference type="GO" id="GO:0005886">
    <property type="term" value="C:plasma membrane"/>
    <property type="evidence" value="ECO:0007669"/>
    <property type="project" value="UniProtKB-SubCell"/>
</dbReference>
<feature type="transmembrane region" description="Helical" evidence="10">
    <location>
        <begin position="62"/>
        <end position="80"/>
    </location>
</feature>
<keyword evidence="3" id="KW-0050">Antiport</keyword>
<feature type="transmembrane region" description="Helical" evidence="10">
    <location>
        <begin position="152"/>
        <end position="177"/>
    </location>
</feature>
<organism evidence="12 13">
    <name type="scientific">Marihabitans asiaticum</name>
    <dbReference type="NCBI Taxonomy" id="415218"/>
    <lineage>
        <taxon>Bacteria</taxon>
        <taxon>Bacillati</taxon>
        <taxon>Actinomycetota</taxon>
        <taxon>Actinomycetes</taxon>
        <taxon>Micrococcales</taxon>
        <taxon>Intrasporangiaceae</taxon>
        <taxon>Marihabitans</taxon>
    </lineage>
</organism>
<dbReference type="GO" id="GO:1902600">
    <property type="term" value="P:proton transmembrane transport"/>
    <property type="evidence" value="ECO:0007669"/>
    <property type="project" value="InterPro"/>
</dbReference>
<evidence type="ECO:0000256" key="9">
    <source>
        <dbReference type="SAM" id="MobiDB-lite"/>
    </source>
</evidence>
<reference evidence="12 13" key="1">
    <citation type="submission" date="2019-06" db="EMBL/GenBank/DDBJ databases">
        <title>Sequencing the genomes of 1000 actinobacteria strains.</title>
        <authorList>
            <person name="Klenk H.-P."/>
        </authorList>
    </citation>
    <scope>NUCLEOTIDE SEQUENCE [LARGE SCALE GENOMIC DNA]</scope>
    <source>
        <strain evidence="12 13">DSM 18935</strain>
    </source>
</reference>
<dbReference type="InterPro" id="IPR038770">
    <property type="entry name" value="Na+/solute_symporter_sf"/>
</dbReference>
<dbReference type="Pfam" id="PF00999">
    <property type="entry name" value="Na_H_Exchanger"/>
    <property type="match status" value="1"/>
</dbReference>
<keyword evidence="4" id="KW-1003">Cell membrane</keyword>
<gene>
    <name evidence="12" type="ORF">FB557_0135</name>
</gene>
<dbReference type="PANTHER" id="PTHR32507">
    <property type="entry name" value="NA(+)/H(+) ANTIPORTER 1"/>
    <property type="match status" value="1"/>
</dbReference>
<keyword evidence="7" id="KW-0406">Ion transport</keyword>
<feature type="transmembrane region" description="Helical" evidence="10">
    <location>
        <begin position="220"/>
        <end position="239"/>
    </location>
</feature>
<feature type="transmembrane region" description="Helical" evidence="10">
    <location>
        <begin position="36"/>
        <end position="56"/>
    </location>
</feature>
<keyword evidence="6 10" id="KW-1133">Transmembrane helix</keyword>
<keyword evidence="8 10" id="KW-0472">Membrane</keyword>
<evidence type="ECO:0000259" key="11">
    <source>
        <dbReference type="Pfam" id="PF00999"/>
    </source>
</evidence>
<feature type="transmembrane region" description="Helical" evidence="10">
    <location>
        <begin position="12"/>
        <end position="31"/>
    </location>
</feature>
<feature type="transmembrane region" description="Helical" evidence="10">
    <location>
        <begin position="183"/>
        <end position="208"/>
    </location>
</feature>
<keyword evidence="13" id="KW-1185">Reference proteome</keyword>
<protein>
    <submittedName>
        <fullName evidence="12">Sodium/proton antiporter (CPA1 family)</fullName>
    </submittedName>
</protein>
<feature type="transmembrane region" description="Helical" evidence="10">
    <location>
        <begin position="92"/>
        <end position="114"/>
    </location>
</feature>
<dbReference type="Gene3D" id="1.20.1530.20">
    <property type="match status" value="1"/>
</dbReference>
<comment type="caution">
    <text evidence="12">The sequence shown here is derived from an EMBL/GenBank/DDBJ whole genome shotgun (WGS) entry which is preliminary data.</text>
</comment>
<dbReference type="PANTHER" id="PTHR32507:SF0">
    <property type="entry name" value="NA(+)_H(+) ANTIPORTER 2-RELATED"/>
    <property type="match status" value="1"/>
</dbReference>
<dbReference type="GO" id="GO:0015297">
    <property type="term" value="F:antiporter activity"/>
    <property type="evidence" value="ECO:0007669"/>
    <property type="project" value="UniProtKB-KW"/>
</dbReference>
<feature type="domain" description="Cation/H+ exchanger transmembrane" evidence="11">
    <location>
        <begin position="19"/>
        <end position="421"/>
    </location>
</feature>